<dbReference type="AlphaFoldDB" id="A0AAX3EJ86"/>
<dbReference type="InterPro" id="IPR023393">
    <property type="entry name" value="START-like_dom_sf"/>
</dbReference>
<evidence type="ECO:0000313" key="2">
    <source>
        <dbReference type="Proteomes" id="UP001163293"/>
    </source>
</evidence>
<dbReference type="Proteomes" id="UP001163293">
    <property type="component" value="Chromosome"/>
</dbReference>
<reference evidence="1" key="1">
    <citation type="submission" date="2022-07" db="EMBL/GenBank/DDBJ databases">
        <authorList>
            <person name="Wu T."/>
        </authorList>
    </citation>
    <scope>NUCLEOTIDE SEQUENCE</scope>
    <source>
        <strain evidence="1">SD-1</strain>
    </source>
</reference>
<dbReference type="EMBL" id="CP101185">
    <property type="protein sequence ID" value="UYV97637.1"/>
    <property type="molecule type" value="Genomic_DNA"/>
</dbReference>
<keyword evidence="2" id="KW-1185">Reference proteome</keyword>
<name>A0AAX3EJ86_PAEUR</name>
<dbReference type="GeneID" id="79882935"/>
<dbReference type="CDD" id="cd07812">
    <property type="entry name" value="SRPBCC"/>
    <property type="match status" value="1"/>
</dbReference>
<evidence type="ECO:0000313" key="1">
    <source>
        <dbReference type="EMBL" id="UYV97637.1"/>
    </source>
</evidence>
<protein>
    <submittedName>
        <fullName evidence="1">SRPBCC family protein</fullName>
    </submittedName>
</protein>
<dbReference type="SUPFAM" id="SSF55961">
    <property type="entry name" value="Bet v1-like"/>
    <property type="match status" value="1"/>
</dbReference>
<organism evidence="1 2">
    <name type="scientific">Paenarthrobacter ureafaciens</name>
    <dbReference type="NCBI Taxonomy" id="37931"/>
    <lineage>
        <taxon>Bacteria</taxon>
        <taxon>Bacillati</taxon>
        <taxon>Actinomycetota</taxon>
        <taxon>Actinomycetes</taxon>
        <taxon>Micrococcales</taxon>
        <taxon>Micrococcaceae</taxon>
        <taxon>Paenarthrobacter</taxon>
    </lineage>
</organism>
<dbReference type="Gene3D" id="3.30.530.20">
    <property type="match status" value="1"/>
</dbReference>
<dbReference type="RefSeq" id="WP_069696576.1">
    <property type="nucleotide sequence ID" value="NZ_CP014574.1"/>
</dbReference>
<sequence>MSTVTRPFKSSAADVWKVIADGWLYPGWVVGASRIRAVDDQWPQVGAKLHHSVGVWPFLIDDSTSVAAVQTGRSLELLARGWPMGEAKVLITVEEAGPDECRVSISEDAVRGPGKLVPKVLRDPVIDVRNNETLRRLELMAVGGAGRQR</sequence>
<accession>A0AAX3EJ86</accession>
<proteinExistence type="predicted"/>
<gene>
    <name evidence="1" type="ORF">NL394_21860</name>
</gene>